<feature type="repeat" description="TPR" evidence="1">
    <location>
        <begin position="336"/>
        <end position="369"/>
    </location>
</feature>
<dbReference type="Gene3D" id="1.10.1660.10">
    <property type="match status" value="1"/>
</dbReference>
<gene>
    <name evidence="3" type="primary">ligA_1</name>
    <name evidence="3" type="ORF">Pla175_02740</name>
</gene>
<accession>A0A518D625</accession>
<organism evidence="3 4">
    <name type="scientific">Pirellulimonas nuda</name>
    <dbReference type="NCBI Taxonomy" id="2528009"/>
    <lineage>
        <taxon>Bacteria</taxon>
        <taxon>Pseudomonadati</taxon>
        <taxon>Planctomycetota</taxon>
        <taxon>Planctomycetia</taxon>
        <taxon>Pirellulales</taxon>
        <taxon>Lacipirellulaceae</taxon>
        <taxon>Pirellulimonas</taxon>
    </lineage>
</organism>
<dbReference type="PANTHER" id="PTHR44998:SF1">
    <property type="entry name" value="UDP-N-ACETYLGLUCOSAMINE--PEPTIDE N-ACETYLGLUCOSAMINYLTRANSFERASE 110 KDA SUBUNIT"/>
    <property type="match status" value="1"/>
</dbReference>
<dbReference type="SUPFAM" id="SSF46955">
    <property type="entry name" value="Putative DNA-binding domain"/>
    <property type="match status" value="1"/>
</dbReference>
<feature type="repeat" description="TPR" evidence="1">
    <location>
        <begin position="302"/>
        <end position="335"/>
    </location>
</feature>
<dbReference type="GO" id="GO:0006355">
    <property type="term" value="P:regulation of DNA-templated transcription"/>
    <property type="evidence" value="ECO:0007669"/>
    <property type="project" value="InterPro"/>
</dbReference>
<name>A0A518D625_9BACT</name>
<dbReference type="GO" id="GO:0003911">
    <property type="term" value="F:DNA ligase (NAD+) activity"/>
    <property type="evidence" value="ECO:0007669"/>
    <property type="project" value="UniProtKB-EC"/>
</dbReference>
<dbReference type="InterPro" id="IPR011990">
    <property type="entry name" value="TPR-like_helical_dom_sf"/>
</dbReference>
<dbReference type="Proteomes" id="UP000317429">
    <property type="component" value="Chromosome"/>
</dbReference>
<dbReference type="GO" id="GO:0003677">
    <property type="term" value="F:DNA binding"/>
    <property type="evidence" value="ECO:0007669"/>
    <property type="project" value="InterPro"/>
</dbReference>
<dbReference type="EC" id="6.5.1.2" evidence="3"/>
<evidence type="ECO:0000313" key="4">
    <source>
        <dbReference type="Proteomes" id="UP000317429"/>
    </source>
</evidence>
<dbReference type="PROSITE" id="PS50005">
    <property type="entry name" value="TPR"/>
    <property type="match status" value="2"/>
</dbReference>
<dbReference type="Pfam" id="PF13411">
    <property type="entry name" value="MerR_1"/>
    <property type="match status" value="1"/>
</dbReference>
<evidence type="ECO:0000259" key="2">
    <source>
        <dbReference type="PROSITE" id="PS50172"/>
    </source>
</evidence>
<dbReference type="InterPro" id="IPR009061">
    <property type="entry name" value="DNA-bd_dom_put_sf"/>
</dbReference>
<proteinExistence type="predicted"/>
<feature type="domain" description="BRCT" evidence="2">
    <location>
        <begin position="5"/>
        <end position="84"/>
    </location>
</feature>
<dbReference type="AlphaFoldDB" id="A0A518D625"/>
<dbReference type="SUPFAM" id="SSF52113">
    <property type="entry name" value="BRCT domain"/>
    <property type="match status" value="1"/>
</dbReference>
<protein>
    <submittedName>
        <fullName evidence="3">DNA ligase</fullName>
        <ecNumber evidence="3">6.5.1.2</ecNumber>
    </submittedName>
</protein>
<dbReference type="KEGG" id="pnd:Pla175_02740"/>
<keyword evidence="3" id="KW-0436">Ligase</keyword>
<dbReference type="OrthoDB" id="261498at2"/>
<dbReference type="SMART" id="SM00028">
    <property type="entry name" value="TPR"/>
    <property type="match status" value="3"/>
</dbReference>
<reference evidence="3 4" key="1">
    <citation type="submission" date="2019-02" db="EMBL/GenBank/DDBJ databases">
        <title>Deep-cultivation of Planctomycetes and their phenomic and genomic characterization uncovers novel biology.</title>
        <authorList>
            <person name="Wiegand S."/>
            <person name="Jogler M."/>
            <person name="Boedeker C."/>
            <person name="Pinto D."/>
            <person name="Vollmers J."/>
            <person name="Rivas-Marin E."/>
            <person name="Kohn T."/>
            <person name="Peeters S.H."/>
            <person name="Heuer A."/>
            <person name="Rast P."/>
            <person name="Oberbeckmann S."/>
            <person name="Bunk B."/>
            <person name="Jeske O."/>
            <person name="Meyerdierks A."/>
            <person name="Storesund J.E."/>
            <person name="Kallscheuer N."/>
            <person name="Luecker S."/>
            <person name="Lage O.M."/>
            <person name="Pohl T."/>
            <person name="Merkel B.J."/>
            <person name="Hornburger P."/>
            <person name="Mueller R.-W."/>
            <person name="Bruemmer F."/>
            <person name="Labrenz M."/>
            <person name="Spormann A.M."/>
            <person name="Op den Camp H."/>
            <person name="Overmann J."/>
            <person name="Amann R."/>
            <person name="Jetten M.S.M."/>
            <person name="Mascher T."/>
            <person name="Medema M.H."/>
            <person name="Devos D.P."/>
            <person name="Kaster A.-K."/>
            <person name="Ovreas L."/>
            <person name="Rohde M."/>
            <person name="Galperin M.Y."/>
            <person name="Jogler C."/>
        </authorList>
    </citation>
    <scope>NUCLEOTIDE SEQUENCE [LARGE SCALE GENOMIC DNA]</scope>
    <source>
        <strain evidence="3 4">Pla175</strain>
    </source>
</reference>
<dbReference type="Gene3D" id="3.40.50.10190">
    <property type="entry name" value="BRCT domain"/>
    <property type="match status" value="1"/>
</dbReference>
<dbReference type="EMBL" id="CP036291">
    <property type="protein sequence ID" value="QDU86920.1"/>
    <property type="molecule type" value="Genomic_DNA"/>
</dbReference>
<dbReference type="Pfam" id="PF13181">
    <property type="entry name" value="TPR_8"/>
    <property type="match status" value="1"/>
</dbReference>
<dbReference type="PANTHER" id="PTHR44998">
    <property type="match status" value="1"/>
</dbReference>
<dbReference type="PROSITE" id="PS50172">
    <property type="entry name" value="BRCT"/>
    <property type="match status" value="1"/>
</dbReference>
<dbReference type="InterPro" id="IPR000551">
    <property type="entry name" value="MerR-type_HTH_dom"/>
</dbReference>
<dbReference type="SUPFAM" id="SSF48452">
    <property type="entry name" value="TPR-like"/>
    <property type="match status" value="1"/>
</dbReference>
<sequence length="387" mass="41792">MSTTPSNLTLEGERVAFVGPLASMPRRDAAALVRQAGAEVARGVSASVTLLVVGDETADWRSVLGDDAALIESAQIVSETQLWQRLGLIESEQGVRSLYTPAMLAEMVGVPPAMLRRWVGRGHLRAARTVGRMPYFDFGEAAVARRLAELLAAGCSAARIDRLVAELQAAAPELDRPLVQLSIVVEDGALRVRRGDDLTEPSGQRLLNFDASVDEPADVLQLTTPRDLEREFCADGARNTAAELEAAGDVAGAIAACRAVLMSGQGDAADQFTLAELLYRVGDLPAARERYYATLEQDEDYVEARANLGCVLAEQGELELAAASFRGALDCHPDFADARYHLALTLEDLGRTAEAIDHWRRFLAIAPESPWAEEARRRLEQSAAEAE</sequence>
<evidence type="ECO:0000313" key="3">
    <source>
        <dbReference type="EMBL" id="QDU86920.1"/>
    </source>
</evidence>
<keyword evidence="1" id="KW-0802">TPR repeat</keyword>
<dbReference type="InterPro" id="IPR036420">
    <property type="entry name" value="BRCT_dom_sf"/>
</dbReference>
<keyword evidence="4" id="KW-1185">Reference proteome</keyword>
<dbReference type="CDD" id="cd17748">
    <property type="entry name" value="BRCT_DNA_ligase_like"/>
    <property type="match status" value="1"/>
</dbReference>
<dbReference type="RefSeq" id="WP_145280586.1">
    <property type="nucleotide sequence ID" value="NZ_CP036291.1"/>
</dbReference>
<dbReference type="Gene3D" id="1.25.40.10">
    <property type="entry name" value="Tetratricopeptide repeat domain"/>
    <property type="match status" value="2"/>
</dbReference>
<evidence type="ECO:0000256" key="1">
    <source>
        <dbReference type="PROSITE-ProRule" id="PRU00339"/>
    </source>
</evidence>
<dbReference type="InterPro" id="IPR019734">
    <property type="entry name" value="TPR_rpt"/>
</dbReference>
<dbReference type="Pfam" id="PF13432">
    <property type="entry name" value="TPR_16"/>
    <property type="match status" value="1"/>
</dbReference>
<dbReference type="InterPro" id="IPR001357">
    <property type="entry name" value="BRCT_dom"/>
</dbReference>